<comment type="caution">
    <text evidence="1">The sequence shown here is derived from an EMBL/GenBank/DDBJ whole genome shotgun (WGS) entry which is preliminary data.</text>
</comment>
<protein>
    <submittedName>
        <fullName evidence="1">Uncharacterized protein</fullName>
    </submittedName>
</protein>
<dbReference type="EMBL" id="JAPHNI010000029">
    <property type="protein sequence ID" value="KAJ8118106.1"/>
    <property type="molecule type" value="Genomic_DNA"/>
</dbReference>
<evidence type="ECO:0000313" key="1">
    <source>
        <dbReference type="EMBL" id="KAJ8118106.1"/>
    </source>
</evidence>
<name>A0ACC2ISG2_9PLEO</name>
<evidence type="ECO:0000313" key="2">
    <source>
        <dbReference type="Proteomes" id="UP001153331"/>
    </source>
</evidence>
<accession>A0ACC2ISG2</accession>
<reference evidence="1" key="1">
    <citation type="submission" date="2022-11" db="EMBL/GenBank/DDBJ databases">
        <title>Genome Sequence of Boeremia exigua.</title>
        <authorList>
            <person name="Buettner E."/>
        </authorList>
    </citation>
    <scope>NUCLEOTIDE SEQUENCE</scope>
    <source>
        <strain evidence="1">CU02</strain>
    </source>
</reference>
<organism evidence="1 2">
    <name type="scientific">Boeremia exigua</name>
    <dbReference type="NCBI Taxonomy" id="749465"/>
    <lineage>
        <taxon>Eukaryota</taxon>
        <taxon>Fungi</taxon>
        <taxon>Dikarya</taxon>
        <taxon>Ascomycota</taxon>
        <taxon>Pezizomycotina</taxon>
        <taxon>Dothideomycetes</taxon>
        <taxon>Pleosporomycetidae</taxon>
        <taxon>Pleosporales</taxon>
        <taxon>Pleosporineae</taxon>
        <taxon>Didymellaceae</taxon>
        <taxon>Boeremia</taxon>
    </lineage>
</organism>
<dbReference type="Proteomes" id="UP001153331">
    <property type="component" value="Unassembled WGS sequence"/>
</dbReference>
<sequence>MMQFEHSANPCFPLEASKSLVIEQEGPLSPSPTPPASPIPPVTSMEDLKKPTITIQVTPMSPPPSPTMPELESRSELVGHDTSSKPVAPPPYEPRPVVAVIGVGYVGTHLVEAFAHHFPVIAFDLSERRLLQVAEQLNHLSIRFTSSASDIAQASHFLVSVPTLLNVDKTIDTTYLRSAISTVEKYARPGSTIVIESSVAVGMTRSLVGPLMNSKKFLVGMSPERVDPGRAEPAFESIPKIISGLDQASVDSISALYGLVFANLLPVTSPEVAEMTKLYENCQRMVCAAYANEMADACKALGIDAFEVSAAAASKPFGYLPFRPGPGIGGHCIPVNPYYLLSTCEMPLLEKATTMSWQRPANITKHFMKSLIRAEDCVERGRMAVDRLRILVVGAGFKRGQSVLSNSPGAAIVCELLSEYDTYVEFADPLVDAEQMGHVPKMDTEIDWNQEYLERFNGIIVAVDQVGLDMSLLDRLQGVKIEDYSGRRRRAYTGNLPVPTSLFSDRAQKISV</sequence>
<gene>
    <name evidence="1" type="ORF">OPT61_g840</name>
</gene>
<keyword evidence="2" id="KW-1185">Reference proteome</keyword>
<proteinExistence type="predicted"/>